<dbReference type="InterPro" id="IPR002557">
    <property type="entry name" value="Chitin-bd_dom"/>
</dbReference>
<dbReference type="GO" id="GO:0006032">
    <property type="term" value="P:chitin catabolic process"/>
    <property type="evidence" value="ECO:0007669"/>
    <property type="project" value="UniProtKB-KW"/>
</dbReference>
<dbReference type="GO" id="GO:0008843">
    <property type="term" value="F:endochitinase activity"/>
    <property type="evidence" value="ECO:0007669"/>
    <property type="project" value="UniProtKB-EC"/>
</dbReference>
<keyword evidence="14" id="KW-1015">Disulfide bond</keyword>
<feature type="compositionally biased region" description="Low complexity" evidence="21">
    <location>
        <begin position="385"/>
        <end position="427"/>
    </location>
</feature>
<keyword evidence="8" id="KW-0147">Chitin-binding</keyword>
<dbReference type="GO" id="GO:0000272">
    <property type="term" value="P:polysaccharide catabolic process"/>
    <property type="evidence" value="ECO:0007669"/>
    <property type="project" value="UniProtKB-KW"/>
</dbReference>
<evidence type="ECO:0000256" key="5">
    <source>
        <dbReference type="ARBA" id="ARBA00012729"/>
    </source>
</evidence>
<evidence type="ECO:0000259" key="23">
    <source>
        <dbReference type="PROSITE" id="PS51910"/>
    </source>
</evidence>
<dbReference type="Gene3D" id="2.170.140.10">
    <property type="entry name" value="Chitin binding domain"/>
    <property type="match status" value="1"/>
</dbReference>
<accession>A0A3Q3NP30</accession>
<comment type="subunit">
    <text evidence="19">Interacts with EGFR.</text>
</comment>
<reference evidence="24" key="2">
    <citation type="submission" date="2025-09" db="UniProtKB">
        <authorList>
            <consortium name="Ensembl"/>
        </authorList>
    </citation>
    <scope>IDENTIFICATION</scope>
</reference>
<feature type="region of interest" description="Disordered" evidence="21">
    <location>
        <begin position="384"/>
        <end position="431"/>
    </location>
</feature>
<evidence type="ECO:0000256" key="18">
    <source>
        <dbReference type="ARBA" id="ARBA00023326"/>
    </source>
</evidence>
<feature type="domain" description="GH18" evidence="23">
    <location>
        <begin position="14"/>
        <end position="380"/>
    </location>
</feature>
<proteinExistence type="inferred from homology"/>
<dbReference type="Proteomes" id="UP000261640">
    <property type="component" value="Unplaced"/>
</dbReference>
<dbReference type="SUPFAM" id="SSF54556">
    <property type="entry name" value="Chitinase insertion domain"/>
    <property type="match status" value="1"/>
</dbReference>
<dbReference type="GO" id="GO:0008061">
    <property type="term" value="F:chitin binding"/>
    <property type="evidence" value="ECO:0007669"/>
    <property type="project" value="UniProtKB-KW"/>
</dbReference>
<dbReference type="SUPFAM" id="SSF51445">
    <property type="entry name" value="(Trans)glycosidases"/>
    <property type="match status" value="1"/>
</dbReference>
<dbReference type="InterPro" id="IPR001223">
    <property type="entry name" value="Glyco_hydro18_cat"/>
</dbReference>
<evidence type="ECO:0000256" key="12">
    <source>
        <dbReference type="ARBA" id="ARBA00022859"/>
    </source>
</evidence>
<dbReference type="PANTHER" id="PTHR11177">
    <property type="entry name" value="CHITINASE"/>
    <property type="match status" value="1"/>
</dbReference>
<evidence type="ECO:0000256" key="15">
    <source>
        <dbReference type="ARBA" id="ARBA00023198"/>
    </source>
</evidence>
<dbReference type="CDD" id="cd02872">
    <property type="entry name" value="GH18_chitolectin_chitotriosidase"/>
    <property type="match status" value="1"/>
</dbReference>
<keyword evidence="9" id="KW-0053">Apoptosis</keyword>
<evidence type="ECO:0000256" key="14">
    <source>
        <dbReference type="ARBA" id="ARBA00023157"/>
    </source>
</evidence>
<dbReference type="PROSITE" id="PS50940">
    <property type="entry name" value="CHIT_BIND_II"/>
    <property type="match status" value="1"/>
</dbReference>
<evidence type="ECO:0000256" key="21">
    <source>
        <dbReference type="SAM" id="MobiDB-lite"/>
    </source>
</evidence>
<keyword evidence="25" id="KW-1185">Reference proteome</keyword>
<evidence type="ECO:0000256" key="13">
    <source>
        <dbReference type="ARBA" id="ARBA00023024"/>
    </source>
</evidence>
<dbReference type="GO" id="GO:0005576">
    <property type="term" value="C:extracellular region"/>
    <property type="evidence" value="ECO:0007669"/>
    <property type="project" value="UniProtKB-SubCell"/>
</dbReference>
<keyword evidence="18" id="KW-0624">Polysaccharide degradation</keyword>
<dbReference type="AlphaFoldDB" id="A0A3Q3NP30"/>
<evidence type="ECO:0000313" key="25">
    <source>
        <dbReference type="Proteomes" id="UP000261640"/>
    </source>
</evidence>
<dbReference type="InterPro" id="IPR011583">
    <property type="entry name" value="Chitinase_II/V-like_cat"/>
</dbReference>
<name>A0A3Q3NP30_9TELE</name>
<dbReference type="Gene3D" id="3.10.50.10">
    <property type="match status" value="1"/>
</dbReference>
<dbReference type="Ensembl" id="ENSMAMT00000036986.2">
    <property type="protein sequence ID" value="ENSMAMP00000036064.2"/>
    <property type="gene ID" value="ENSMAMG00000024200.2"/>
</dbReference>
<dbReference type="PROSITE" id="PS51910">
    <property type="entry name" value="GH18_2"/>
    <property type="match status" value="1"/>
</dbReference>
<keyword evidence="16" id="KW-0119">Carbohydrate metabolism</keyword>
<evidence type="ECO:0000256" key="2">
    <source>
        <dbReference type="ARBA" id="ARBA00004496"/>
    </source>
</evidence>
<evidence type="ECO:0000256" key="4">
    <source>
        <dbReference type="ARBA" id="ARBA00009121"/>
    </source>
</evidence>
<evidence type="ECO:0000256" key="6">
    <source>
        <dbReference type="ARBA" id="ARBA00022490"/>
    </source>
</evidence>
<evidence type="ECO:0000256" key="10">
    <source>
        <dbReference type="ARBA" id="ARBA00022729"/>
    </source>
</evidence>
<dbReference type="FunFam" id="3.10.50.10:FF:000001">
    <property type="entry name" value="Chitinase 3-like 1"/>
    <property type="match status" value="1"/>
</dbReference>
<keyword evidence="17" id="KW-0326">Glycosidase</keyword>
<evidence type="ECO:0000256" key="1">
    <source>
        <dbReference type="ARBA" id="ARBA00000822"/>
    </source>
</evidence>
<sequence length="471" mass="52028">MISNSLHCIYDCFSGSLAIVHFWTIEAFSPSGLFTISDIDPNQCTHLIFAFSDINDANKLVPNSATDLQRYQSFNGLKTRNPQLKTLLAVGGSTFNTQKFSRMVEQNRTTFIQSAITLLRNSGFDGLNLDWRYPGKAGSQTEDKQRFTLLCKELKDAFVAEGTETNRDRLIITASVAAEKAVIDASYEVAQITMYLDFINVLTFDFHGPWETVTGHHSPLYQGSHDTGDQIYSNTDYAMKYWQEQGAPTQKLNLGLAAYGRSFTLSSSSTDVGAPANGTGEEGCYTGEEGFWAYYETCLYTEGTTLHWITDQKVPYAITENQWVGFDDKNSLDIKVSYLKTNNIGGAFVWSLDLDDFRGEFCKQGKNPFINNLHNLLVSGTHNNAPTTATTAPTTTTTASPSTTTTTIPTTTTTTPTTTTTDAPTTSDGPYINPNNPNSFYNCANGITYIQQCQNGLVFRESCKCCDYAPK</sequence>
<keyword evidence="12" id="KW-0391">Immunity</keyword>
<evidence type="ECO:0000256" key="9">
    <source>
        <dbReference type="ARBA" id="ARBA00022703"/>
    </source>
</evidence>
<dbReference type="GO" id="GO:0006954">
    <property type="term" value="P:inflammatory response"/>
    <property type="evidence" value="ECO:0007669"/>
    <property type="project" value="UniProtKB-KW"/>
</dbReference>
<dbReference type="GO" id="GO:0006915">
    <property type="term" value="P:apoptotic process"/>
    <property type="evidence" value="ECO:0007669"/>
    <property type="project" value="UniProtKB-KW"/>
</dbReference>
<dbReference type="FunFam" id="2.170.140.10:FF:000001">
    <property type="entry name" value="Acidic mammalian chitinase"/>
    <property type="match status" value="1"/>
</dbReference>
<dbReference type="InterPro" id="IPR017853">
    <property type="entry name" value="GH"/>
</dbReference>
<evidence type="ECO:0000313" key="24">
    <source>
        <dbReference type="Ensembl" id="ENSMAMP00000036064.2"/>
    </source>
</evidence>
<comment type="similarity">
    <text evidence="4">Belongs to the glycosyl hydrolase 18 family. Chitinase class II subfamily.</text>
</comment>
<dbReference type="InterPro" id="IPR050314">
    <property type="entry name" value="Glycosyl_Hydrlase_18"/>
</dbReference>
<dbReference type="FunFam" id="3.20.20.80:FF:000081">
    <property type="entry name" value="Chitinase 1"/>
    <property type="match status" value="1"/>
</dbReference>
<keyword evidence="15" id="KW-0395">Inflammatory response</keyword>
<evidence type="ECO:0000259" key="22">
    <source>
        <dbReference type="PROSITE" id="PS50940"/>
    </source>
</evidence>
<comment type="catalytic activity">
    <reaction evidence="1">
        <text>Random endo-hydrolysis of N-acetyl-beta-D-glucosaminide (1-&gt;4)-beta-linkages in chitin and chitodextrins.</text>
        <dbReference type="EC" id="3.2.1.14"/>
    </reaction>
</comment>
<dbReference type="FunFam" id="3.20.20.80:FF:000007">
    <property type="entry name" value="Acidic mammalian chitinase"/>
    <property type="match status" value="1"/>
</dbReference>
<organism evidence="24 25">
    <name type="scientific">Mastacembelus armatus</name>
    <name type="common">zig-zag eel</name>
    <dbReference type="NCBI Taxonomy" id="205130"/>
    <lineage>
        <taxon>Eukaryota</taxon>
        <taxon>Metazoa</taxon>
        <taxon>Chordata</taxon>
        <taxon>Craniata</taxon>
        <taxon>Vertebrata</taxon>
        <taxon>Euteleostomi</taxon>
        <taxon>Actinopterygii</taxon>
        <taxon>Neopterygii</taxon>
        <taxon>Teleostei</taxon>
        <taxon>Neoteleostei</taxon>
        <taxon>Acanthomorphata</taxon>
        <taxon>Anabantaria</taxon>
        <taxon>Synbranchiformes</taxon>
        <taxon>Mastacembelidae</taxon>
        <taxon>Mastacembelus</taxon>
    </lineage>
</organism>
<evidence type="ECO:0000256" key="19">
    <source>
        <dbReference type="ARBA" id="ARBA00062006"/>
    </source>
</evidence>
<keyword evidence="6" id="KW-0963">Cytoplasm</keyword>
<dbReference type="Pfam" id="PF00704">
    <property type="entry name" value="Glyco_hydro_18"/>
    <property type="match status" value="1"/>
</dbReference>
<dbReference type="SUPFAM" id="SSF57625">
    <property type="entry name" value="Invertebrate chitin-binding proteins"/>
    <property type="match status" value="1"/>
</dbReference>
<dbReference type="Pfam" id="PF01607">
    <property type="entry name" value="CBM_14"/>
    <property type="match status" value="1"/>
</dbReference>
<evidence type="ECO:0000256" key="20">
    <source>
        <dbReference type="ARBA" id="ARBA00072739"/>
    </source>
</evidence>
<dbReference type="GeneTree" id="ENSGT00940000162989"/>
<keyword evidence="11" id="KW-0378">Hydrolase</keyword>
<reference evidence="24" key="1">
    <citation type="submission" date="2025-08" db="UniProtKB">
        <authorList>
            <consortium name="Ensembl"/>
        </authorList>
    </citation>
    <scope>IDENTIFICATION</scope>
</reference>
<dbReference type="GO" id="GO:0005737">
    <property type="term" value="C:cytoplasm"/>
    <property type="evidence" value="ECO:0007669"/>
    <property type="project" value="UniProtKB-SubCell"/>
</dbReference>
<feature type="domain" description="Chitin-binding type-2" evidence="22">
    <location>
        <begin position="420"/>
        <end position="471"/>
    </location>
</feature>
<dbReference type="PANTHER" id="PTHR11177:SF379">
    <property type="entry name" value="CHITINASE"/>
    <property type="match status" value="1"/>
</dbReference>
<evidence type="ECO:0000256" key="16">
    <source>
        <dbReference type="ARBA" id="ARBA00023277"/>
    </source>
</evidence>
<keyword evidence="10" id="KW-0732">Signal</keyword>
<dbReference type="GO" id="GO:0002376">
    <property type="term" value="P:immune system process"/>
    <property type="evidence" value="ECO:0007669"/>
    <property type="project" value="UniProtKB-KW"/>
</dbReference>
<dbReference type="SMART" id="SM00636">
    <property type="entry name" value="Glyco_18"/>
    <property type="match status" value="1"/>
</dbReference>
<dbReference type="Gene3D" id="3.20.20.80">
    <property type="entry name" value="Glycosidases"/>
    <property type="match status" value="1"/>
</dbReference>
<comment type="subcellular location">
    <subcellularLocation>
        <location evidence="2">Cytoplasm</location>
    </subcellularLocation>
    <subcellularLocation>
        <location evidence="3">Secreted</location>
    </subcellularLocation>
</comment>
<evidence type="ECO:0000256" key="7">
    <source>
        <dbReference type="ARBA" id="ARBA00022525"/>
    </source>
</evidence>
<protein>
    <recommendedName>
        <fullName evidence="20">Acidic mammalian chitinase</fullName>
        <ecNumber evidence="5">3.2.1.14</ecNumber>
    </recommendedName>
</protein>
<evidence type="ECO:0000256" key="8">
    <source>
        <dbReference type="ARBA" id="ARBA00022669"/>
    </source>
</evidence>
<evidence type="ECO:0000256" key="3">
    <source>
        <dbReference type="ARBA" id="ARBA00004613"/>
    </source>
</evidence>
<dbReference type="InterPro" id="IPR036508">
    <property type="entry name" value="Chitin-bd_dom_sf"/>
</dbReference>
<dbReference type="InterPro" id="IPR029070">
    <property type="entry name" value="Chitinase_insertion_sf"/>
</dbReference>
<evidence type="ECO:0000256" key="17">
    <source>
        <dbReference type="ARBA" id="ARBA00023295"/>
    </source>
</evidence>
<keyword evidence="7" id="KW-0964">Secreted</keyword>
<keyword evidence="13" id="KW-0146">Chitin degradation</keyword>
<evidence type="ECO:0000256" key="11">
    <source>
        <dbReference type="ARBA" id="ARBA00022801"/>
    </source>
</evidence>
<dbReference type="EC" id="3.2.1.14" evidence="5"/>